<gene>
    <name evidence="2" type="ORF">GQ43DRAFT_453121</name>
</gene>
<accession>A0A9P4JUL9</accession>
<sequence>MHELISTLLFSIILHGSELYDVLMQSFQDPLPPVCRSKTNKPPAHSQHMSTWVYWSWSDYQVIRQLGTSMLLVGSWEIIDILQFDCVGHAFERCYLSQQTP</sequence>
<proteinExistence type="predicted"/>
<keyword evidence="3" id="KW-1185">Reference proteome</keyword>
<dbReference type="Proteomes" id="UP000799536">
    <property type="component" value="Unassembled WGS sequence"/>
</dbReference>
<protein>
    <submittedName>
        <fullName evidence="2">Uncharacterized protein</fullName>
    </submittedName>
</protein>
<evidence type="ECO:0000313" key="3">
    <source>
        <dbReference type="Proteomes" id="UP000799536"/>
    </source>
</evidence>
<keyword evidence="1" id="KW-0732">Signal</keyword>
<reference evidence="2" key="1">
    <citation type="journal article" date="2020" name="Stud. Mycol.">
        <title>101 Dothideomycetes genomes: a test case for predicting lifestyles and emergence of pathogens.</title>
        <authorList>
            <person name="Haridas S."/>
            <person name="Albert R."/>
            <person name="Binder M."/>
            <person name="Bloem J."/>
            <person name="Labutti K."/>
            <person name="Salamov A."/>
            <person name="Andreopoulos B."/>
            <person name="Baker S."/>
            <person name="Barry K."/>
            <person name="Bills G."/>
            <person name="Bluhm B."/>
            <person name="Cannon C."/>
            <person name="Castanera R."/>
            <person name="Culley D."/>
            <person name="Daum C."/>
            <person name="Ezra D."/>
            <person name="Gonzalez J."/>
            <person name="Henrissat B."/>
            <person name="Kuo A."/>
            <person name="Liang C."/>
            <person name="Lipzen A."/>
            <person name="Lutzoni F."/>
            <person name="Magnuson J."/>
            <person name="Mondo S."/>
            <person name="Nolan M."/>
            <person name="Ohm R."/>
            <person name="Pangilinan J."/>
            <person name="Park H.-J."/>
            <person name="Ramirez L."/>
            <person name="Alfaro M."/>
            <person name="Sun H."/>
            <person name="Tritt A."/>
            <person name="Yoshinaga Y."/>
            <person name="Zwiers L.-H."/>
            <person name="Turgeon B."/>
            <person name="Goodwin S."/>
            <person name="Spatafora J."/>
            <person name="Crous P."/>
            <person name="Grigoriev I."/>
        </authorList>
    </citation>
    <scope>NUCLEOTIDE SEQUENCE</scope>
    <source>
        <strain evidence="2">ATCC 74209</strain>
    </source>
</reference>
<evidence type="ECO:0000256" key="1">
    <source>
        <dbReference type="SAM" id="SignalP"/>
    </source>
</evidence>
<dbReference type="AlphaFoldDB" id="A0A9P4JUL9"/>
<feature type="signal peptide" evidence="1">
    <location>
        <begin position="1"/>
        <end position="19"/>
    </location>
</feature>
<name>A0A9P4JUL9_9PLEO</name>
<feature type="chain" id="PRO_5040489312" evidence="1">
    <location>
        <begin position="20"/>
        <end position="101"/>
    </location>
</feature>
<organism evidence="2 3">
    <name type="scientific">Delitschia confertaspora ATCC 74209</name>
    <dbReference type="NCBI Taxonomy" id="1513339"/>
    <lineage>
        <taxon>Eukaryota</taxon>
        <taxon>Fungi</taxon>
        <taxon>Dikarya</taxon>
        <taxon>Ascomycota</taxon>
        <taxon>Pezizomycotina</taxon>
        <taxon>Dothideomycetes</taxon>
        <taxon>Pleosporomycetidae</taxon>
        <taxon>Pleosporales</taxon>
        <taxon>Delitschiaceae</taxon>
        <taxon>Delitschia</taxon>
    </lineage>
</organism>
<evidence type="ECO:0000313" key="2">
    <source>
        <dbReference type="EMBL" id="KAF2205410.1"/>
    </source>
</evidence>
<dbReference type="EMBL" id="ML993856">
    <property type="protein sequence ID" value="KAF2205410.1"/>
    <property type="molecule type" value="Genomic_DNA"/>
</dbReference>
<comment type="caution">
    <text evidence="2">The sequence shown here is derived from an EMBL/GenBank/DDBJ whole genome shotgun (WGS) entry which is preliminary data.</text>
</comment>